<dbReference type="PROSITE" id="PS51367">
    <property type="entry name" value="THAUMATIN_2"/>
    <property type="match status" value="1"/>
</dbReference>
<evidence type="ECO:0000313" key="3">
    <source>
        <dbReference type="Proteomes" id="UP000614334"/>
    </source>
</evidence>
<sequence length="295" mass="31807">MIIPTATYTGFILAIRHIPAQVPTTDKLLYFLDSYSSRCSKYRAGRTFTVQNSCSFTVWPAIFTDLNAGSSALSTKTGWEAPGGSEFSFTVPENWKSGRIWARTGCDFTNSEGIGSCVTGGCLGGLQCDANVVAHPPVTYAEFTLNNNGQDHYDVSLVGGFNLPIRISNTAGCGYAECTVNLNEHCPEPLKVPIDPNGTVAACKSACLAGLGGPPMNSPNCCTGRFALPAKCPPSGVEYYTYFKNACPNSYVYAYDESSGTALWTCPSSKKADYTVTFCPVEARREPFRSRDEEL</sequence>
<feature type="disulfide bond" evidence="1">
    <location>
        <begin position="106"/>
        <end position="117"/>
    </location>
</feature>
<dbReference type="Gene3D" id="2.60.110.10">
    <property type="entry name" value="Thaumatin"/>
    <property type="match status" value="1"/>
</dbReference>
<feature type="disulfide bond" evidence="1">
    <location>
        <begin position="178"/>
        <end position="247"/>
    </location>
</feature>
<evidence type="ECO:0000256" key="1">
    <source>
        <dbReference type="PIRSR" id="PIRSR002703-1"/>
    </source>
</evidence>
<gene>
    <name evidence="2" type="ORF">RHS01_11047</name>
</gene>
<keyword evidence="1" id="KW-1015">Disulfide bond</keyword>
<proteinExistence type="predicted"/>
<dbReference type="InterPro" id="IPR001938">
    <property type="entry name" value="Thaumatin"/>
</dbReference>
<dbReference type="SUPFAM" id="SSF49870">
    <property type="entry name" value="Osmotin, thaumatin-like protein"/>
    <property type="match status" value="1"/>
</dbReference>
<dbReference type="PRINTS" id="PR00347">
    <property type="entry name" value="THAUMATIN"/>
</dbReference>
<dbReference type="EMBL" id="JACYCF010000048">
    <property type="protein sequence ID" value="KAF8748103.1"/>
    <property type="molecule type" value="Genomic_DNA"/>
</dbReference>
<feature type="disulfide bond" evidence="1">
    <location>
        <begin position="186"/>
        <end position="203"/>
    </location>
</feature>
<feature type="disulfide bond" evidence="1">
    <location>
        <begin position="173"/>
        <end position="266"/>
    </location>
</feature>
<feature type="disulfide bond" evidence="1">
    <location>
        <begin position="222"/>
        <end position="232"/>
    </location>
</feature>
<dbReference type="AlphaFoldDB" id="A0A8H7LZH4"/>
<evidence type="ECO:0000313" key="2">
    <source>
        <dbReference type="EMBL" id="KAF8748103.1"/>
    </source>
</evidence>
<dbReference type="Proteomes" id="UP000614334">
    <property type="component" value="Unassembled WGS sequence"/>
</dbReference>
<dbReference type="PANTHER" id="PTHR31048">
    <property type="entry name" value="OS03G0233200 PROTEIN"/>
    <property type="match status" value="1"/>
</dbReference>
<feature type="disulfide bond" evidence="1">
    <location>
        <begin position="122"/>
        <end position="128"/>
    </location>
</feature>
<dbReference type="SMART" id="SM00205">
    <property type="entry name" value="THN"/>
    <property type="match status" value="1"/>
</dbReference>
<dbReference type="InterPro" id="IPR037176">
    <property type="entry name" value="Osmotin/thaumatin-like_sf"/>
</dbReference>
<organism evidence="2 3">
    <name type="scientific">Rhizoctonia solani</name>
    <dbReference type="NCBI Taxonomy" id="456999"/>
    <lineage>
        <taxon>Eukaryota</taxon>
        <taxon>Fungi</taxon>
        <taxon>Dikarya</taxon>
        <taxon>Basidiomycota</taxon>
        <taxon>Agaricomycotina</taxon>
        <taxon>Agaricomycetes</taxon>
        <taxon>Cantharellales</taxon>
        <taxon>Ceratobasidiaceae</taxon>
        <taxon>Rhizoctonia</taxon>
    </lineage>
</organism>
<comment type="caution">
    <text evidence="2">The sequence shown here is derived from an EMBL/GenBank/DDBJ whole genome shotgun (WGS) entry which is preliminary data.</text>
</comment>
<name>A0A8H7LZH4_9AGAM</name>
<feature type="disulfide bond" evidence="1">
    <location>
        <begin position="207"/>
        <end position="221"/>
    </location>
</feature>
<reference evidence="2" key="1">
    <citation type="submission" date="2020-09" db="EMBL/GenBank/DDBJ databases">
        <title>Comparative genome analyses of four rice-infecting Rhizoctonia solani isolates reveal extensive enrichment of homogalacturonan modification genes.</title>
        <authorList>
            <person name="Lee D.-Y."/>
            <person name="Jeon J."/>
            <person name="Kim K.-T."/>
            <person name="Cheong K."/>
            <person name="Song H."/>
            <person name="Choi G."/>
            <person name="Ko J."/>
            <person name="Opiyo S.O."/>
            <person name="Zuo S."/>
            <person name="Madhav S."/>
            <person name="Lee Y.-H."/>
            <person name="Wang G.-L."/>
        </authorList>
    </citation>
    <scope>NUCLEOTIDE SEQUENCE</scope>
    <source>
        <strain evidence="2">AG1-IA B2</strain>
    </source>
</reference>
<protein>
    <submittedName>
        <fullName evidence="2">Thaumatin family</fullName>
    </submittedName>
</protein>
<dbReference type="Pfam" id="PF00314">
    <property type="entry name" value="Thaumatin"/>
    <property type="match status" value="1"/>
</dbReference>
<accession>A0A8H7LZH4</accession>
<feature type="disulfide bond" evidence="1">
    <location>
        <begin position="54"/>
        <end position="279"/>
    </location>
</feature>
<dbReference type="PIRSF" id="PIRSF002703">
    <property type="entry name" value="Thaumatin"/>
    <property type="match status" value="1"/>
</dbReference>